<name>A0ACC2QSZ0_9NEOP</name>
<keyword evidence="2" id="KW-1185">Reference proteome</keyword>
<dbReference type="EMBL" id="CM056792">
    <property type="protein sequence ID" value="KAJ8722013.1"/>
    <property type="molecule type" value="Genomic_DNA"/>
</dbReference>
<sequence length="153" mass="17211">METDSCTFYFEDANANRKKLFAKALLHAKDGKVLYILAEELNELPVLSQDLSSINKHYMKMVTFMYVKSLDSLIESISALQDWQSIPSTIILDDLSAYCNKNDLQNACGIVALLQDSTKCCSNLLKGTCRLFISVPKGIVGEDYCNMLKELYC</sequence>
<comment type="caution">
    <text evidence="1">The sequence shown here is derived from an EMBL/GenBank/DDBJ whole genome shotgun (WGS) entry which is preliminary data.</text>
</comment>
<evidence type="ECO:0000313" key="2">
    <source>
        <dbReference type="Proteomes" id="UP001231649"/>
    </source>
</evidence>
<evidence type="ECO:0000313" key="1">
    <source>
        <dbReference type="EMBL" id="KAJ8722013.1"/>
    </source>
</evidence>
<gene>
    <name evidence="1" type="ORF">PYW08_004415</name>
</gene>
<accession>A0ACC2QSZ0</accession>
<reference evidence="1" key="1">
    <citation type="submission" date="2023-03" db="EMBL/GenBank/DDBJ databases">
        <title>Chromosome-level genomes of two armyworms, Mythimna separata and Mythimna loreyi, provide insights into the biosynthesis and reception of sex pheromones.</title>
        <authorList>
            <person name="Zhao H."/>
        </authorList>
    </citation>
    <scope>NUCLEOTIDE SEQUENCE</scope>
    <source>
        <strain evidence="1">BeijingLab</strain>
    </source>
</reference>
<proteinExistence type="predicted"/>
<organism evidence="1 2">
    <name type="scientific">Mythimna loreyi</name>
    <dbReference type="NCBI Taxonomy" id="667449"/>
    <lineage>
        <taxon>Eukaryota</taxon>
        <taxon>Metazoa</taxon>
        <taxon>Ecdysozoa</taxon>
        <taxon>Arthropoda</taxon>
        <taxon>Hexapoda</taxon>
        <taxon>Insecta</taxon>
        <taxon>Pterygota</taxon>
        <taxon>Neoptera</taxon>
        <taxon>Endopterygota</taxon>
        <taxon>Lepidoptera</taxon>
        <taxon>Glossata</taxon>
        <taxon>Ditrysia</taxon>
        <taxon>Noctuoidea</taxon>
        <taxon>Noctuidae</taxon>
        <taxon>Noctuinae</taxon>
        <taxon>Hadenini</taxon>
        <taxon>Mythimna</taxon>
    </lineage>
</organism>
<protein>
    <submittedName>
        <fullName evidence="1">Uncharacterized protein</fullName>
    </submittedName>
</protein>
<dbReference type="Proteomes" id="UP001231649">
    <property type="component" value="Chromosome 16"/>
</dbReference>